<evidence type="ECO:0000313" key="1">
    <source>
        <dbReference type="EMBL" id="KAH9478098.1"/>
    </source>
</evidence>
<proteinExistence type="predicted"/>
<organism evidence="1 2">
    <name type="scientific">Psilocybe cubensis</name>
    <name type="common">Psychedelic mushroom</name>
    <name type="synonym">Stropharia cubensis</name>
    <dbReference type="NCBI Taxonomy" id="181762"/>
    <lineage>
        <taxon>Eukaryota</taxon>
        <taxon>Fungi</taxon>
        <taxon>Dikarya</taxon>
        <taxon>Basidiomycota</taxon>
        <taxon>Agaricomycotina</taxon>
        <taxon>Agaricomycetes</taxon>
        <taxon>Agaricomycetidae</taxon>
        <taxon>Agaricales</taxon>
        <taxon>Agaricineae</taxon>
        <taxon>Strophariaceae</taxon>
        <taxon>Psilocybe</taxon>
    </lineage>
</organism>
<protein>
    <submittedName>
        <fullName evidence="1">Uncharacterized protein</fullName>
    </submittedName>
</protein>
<dbReference type="Proteomes" id="UP000664032">
    <property type="component" value="Unassembled WGS sequence"/>
</dbReference>
<sequence>MNPQKSRLLGMSAESIPPALFGQLRDVQITRFAQCLRYFQWQGWTTLAISMMAEGVLQIRIYAMYFHNKTVLVVLLICFGMTSTASATMMALSARTLQPVAIATPIGLTCALRRAPGSFYAYWIPLLCFEGLLCVLALIRGIQMSRAIDPTESREPVQPSFSPLTRGKRVIDMLYRGSIVYFLAIGATFMITIIFWLTLPLGLSMAPLGYCITLPCVIANRLVLSVRGAAQWDTTMGNMTTFEVRVDTADPDSELGKDSGE</sequence>
<gene>
    <name evidence="1" type="ORF">JR316_0010336</name>
</gene>
<evidence type="ECO:0000313" key="2">
    <source>
        <dbReference type="Proteomes" id="UP000664032"/>
    </source>
</evidence>
<name>A0ACB8GQT1_PSICU</name>
<keyword evidence="2" id="KW-1185">Reference proteome</keyword>
<reference evidence="1" key="1">
    <citation type="submission" date="2021-10" db="EMBL/GenBank/DDBJ databases">
        <title>Psilocybe cubensis genome.</title>
        <authorList>
            <person name="Mckernan K.J."/>
            <person name="Crawford S."/>
            <person name="Trippe A."/>
            <person name="Kane L.T."/>
            <person name="Mclaughlin S."/>
        </authorList>
    </citation>
    <scope>NUCLEOTIDE SEQUENCE</scope>
    <source>
        <strain evidence="1">MGC-MH-2018</strain>
    </source>
</reference>
<accession>A0ACB8GQT1</accession>
<dbReference type="EMBL" id="JAFIQS020000009">
    <property type="protein sequence ID" value="KAH9478098.1"/>
    <property type="molecule type" value="Genomic_DNA"/>
</dbReference>
<comment type="caution">
    <text evidence="1">The sequence shown here is derived from an EMBL/GenBank/DDBJ whole genome shotgun (WGS) entry which is preliminary data.</text>
</comment>